<dbReference type="Pfam" id="PF06325">
    <property type="entry name" value="PrmA"/>
    <property type="match status" value="1"/>
</dbReference>
<dbReference type="GO" id="GO:0032259">
    <property type="term" value="P:methylation"/>
    <property type="evidence" value="ECO:0007669"/>
    <property type="project" value="UniProtKB-KW"/>
</dbReference>
<dbReference type="EMBL" id="MELI01000099">
    <property type="protein sequence ID" value="OFW32336.1"/>
    <property type="molecule type" value="Genomic_DNA"/>
</dbReference>
<dbReference type="InterPro" id="IPR004498">
    <property type="entry name" value="Ribosomal_PrmA_MeTrfase"/>
</dbReference>
<dbReference type="PANTHER" id="PTHR43648">
    <property type="entry name" value="ELECTRON TRANSFER FLAVOPROTEIN BETA SUBUNIT LYSINE METHYLTRANSFERASE"/>
    <property type="match status" value="1"/>
</dbReference>
<evidence type="ECO:0000256" key="2">
    <source>
        <dbReference type="ARBA" id="ARBA00022490"/>
    </source>
</evidence>
<dbReference type="SUPFAM" id="SSF53335">
    <property type="entry name" value="S-adenosyl-L-methionine-dependent methyltransferases"/>
    <property type="match status" value="1"/>
</dbReference>
<dbReference type="Gene3D" id="3.40.50.150">
    <property type="entry name" value="Vaccinia Virus protein VP39"/>
    <property type="match status" value="1"/>
</dbReference>
<keyword evidence="5 6" id="KW-0949">S-adenosyl-L-methionine</keyword>
<dbReference type="GO" id="GO:0005737">
    <property type="term" value="C:cytoplasm"/>
    <property type="evidence" value="ECO:0007669"/>
    <property type="project" value="UniProtKB-SubCell"/>
</dbReference>
<dbReference type="NCBIfam" id="TIGR00406">
    <property type="entry name" value="prmA"/>
    <property type="match status" value="1"/>
</dbReference>
<dbReference type="AlphaFoldDB" id="A0A1F2UMQ5"/>
<feature type="binding site" evidence="6">
    <location>
        <position position="158"/>
    </location>
    <ligand>
        <name>S-adenosyl-L-methionine</name>
        <dbReference type="ChEBI" id="CHEBI:59789"/>
    </ligand>
</feature>
<evidence type="ECO:0000313" key="7">
    <source>
        <dbReference type="EMBL" id="OFW32336.1"/>
    </source>
</evidence>
<evidence type="ECO:0000256" key="5">
    <source>
        <dbReference type="ARBA" id="ARBA00022691"/>
    </source>
</evidence>
<evidence type="ECO:0000256" key="4">
    <source>
        <dbReference type="ARBA" id="ARBA00022679"/>
    </source>
</evidence>
<keyword evidence="7" id="KW-0689">Ribosomal protein</keyword>
<dbReference type="PANTHER" id="PTHR43648:SF1">
    <property type="entry name" value="ELECTRON TRANSFER FLAVOPROTEIN BETA SUBUNIT LYSINE METHYLTRANSFERASE"/>
    <property type="match status" value="1"/>
</dbReference>
<dbReference type="HAMAP" id="MF_00735">
    <property type="entry name" value="Methyltr_PrmA"/>
    <property type="match status" value="1"/>
</dbReference>
<comment type="subcellular location">
    <subcellularLocation>
        <location evidence="6">Cytoplasm</location>
    </subcellularLocation>
</comment>
<evidence type="ECO:0000256" key="3">
    <source>
        <dbReference type="ARBA" id="ARBA00022603"/>
    </source>
</evidence>
<dbReference type="GO" id="GO:0016279">
    <property type="term" value="F:protein-lysine N-methyltransferase activity"/>
    <property type="evidence" value="ECO:0007669"/>
    <property type="project" value="RHEA"/>
</dbReference>
<evidence type="ECO:0000256" key="6">
    <source>
        <dbReference type="HAMAP-Rule" id="MF_00735"/>
    </source>
</evidence>
<comment type="catalytic activity">
    <reaction evidence="6">
        <text>L-lysyl-[protein] + 3 S-adenosyl-L-methionine = N(6),N(6),N(6)-trimethyl-L-lysyl-[protein] + 3 S-adenosyl-L-homocysteine + 3 H(+)</text>
        <dbReference type="Rhea" id="RHEA:54192"/>
        <dbReference type="Rhea" id="RHEA-COMP:9752"/>
        <dbReference type="Rhea" id="RHEA-COMP:13826"/>
        <dbReference type="ChEBI" id="CHEBI:15378"/>
        <dbReference type="ChEBI" id="CHEBI:29969"/>
        <dbReference type="ChEBI" id="CHEBI:57856"/>
        <dbReference type="ChEBI" id="CHEBI:59789"/>
        <dbReference type="ChEBI" id="CHEBI:61961"/>
    </reaction>
</comment>
<dbReference type="PIRSF" id="PIRSF000401">
    <property type="entry name" value="RPL11_MTase"/>
    <property type="match status" value="1"/>
</dbReference>
<name>A0A1F2UMQ5_9ACTN</name>
<dbReference type="EC" id="2.1.1.-" evidence="6"/>
<evidence type="ECO:0000313" key="8">
    <source>
        <dbReference type="Proteomes" id="UP000178086"/>
    </source>
</evidence>
<protein>
    <recommendedName>
        <fullName evidence="6">Ribosomal protein L11 methyltransferase</fullName>
        <shortName evidence="6">L11 Mtase</shortName>
        <ecNumber evidence="6">2.1.1.-</ecNumber>
    </recommendedName>
</protein>
<comment type="function">
    <text evidence="6">Methylates ribosomal protein L11.</text>
</comment>
<keyword evidence="4 6" id="KW-0808">Transferase</keyword>
<feature type="binding site" evidence="6">
    <location>
        <position position="137"/>
    </location>
    <ligand>
        <name>S-adenosyl-L-methionine</name>
        <dbReference type="ChEBI" id="CHEBI:59789"/>
    </ligand>
</feature>
<dbReference type="GO" id="GO:0005840">
    <property type="term" value="C:ribosome"/>
    <property type="evidence" value="ECO:0007669"/>
    <property type="project" value="UniProtKB-KW"/>
</dbReference>
<dbReference type="InterPro" id="IPR029063">
    <property type="entry name" value="SAM-dependent_MTases_sf"/>
</dbReference>
<dbReference type="InterPro" id="IPR050078">
    <property type="entry name" value="Ribosomal_L11_MeTrfase_PrmA"/>
</dbReference>
<organism evidence="7 8">
    <name type="scientific">Candidatus Aquicultor primus</name>
    <dbReference type="NCBI Taxonomy" id="1797195"/>
    <lineage>
        <taxon>Bacteria</taxon>
        <taxon>Bacillati</taxon>
        <taxon>Actinomycetota</taxon>
        <taxon>Candidatus Aquicultoria</taxon>
        <taxon>Candidatus Aquicultorales</taxon>
        <taxon>Candidatus Aquicultoraceae</taxon>
        <taxon>Candidatus Aquicultor</taxon>
    </lineage>
</organism>
<sequence length="287" mass="30703">MDWLKVDIKTTPEAVEALNETLLALSPSGFVIGDEEEDVTATVFLAGTISPESARATLEHALENARAAGLSIRPATIDFSFINDEDWVDNYRKFFHVIRIGKLVIKPSWEDAELNPGEVAVELDPGLAFGTGAHPTTAGCLHFIQEIIAGGEVVFDLGTGSGILAIAAAKLGSSRVIAIDDDAEAIEVAGDNARNNGVGSRIDFIISDFSDIEPTEVDILVANLTAPLIIRLMPEFAQRLVGLKIVISSGIMRSQLADVAAALGENGYKVEKTFEEGDWVSVVSRRV</sequence>
<comment type="similarity">
    <text evidence="1 6">Belongs to the methyltransferase superfamily. PrmA family.</text>
</comment>
<keyword evidence="2 6" id="KW-0963">Cytoplasm</keyword>
<evidence type="ECO:0000256" key="1">
    <source>
        <dbReference type="ARBA" id="ARBA00009741"/>
    </source>
</evidence>
<dbReference type="Proteomes" id="UP000178086">
    <property type="component" value="Unassembled WGS sequence"/>
</dbReference>
<keyword evidence="3 6" id="KW-0489">Methyltransferase</keyword>
<reference evidence="7 8" key="1">
    <citation type="journal article" date="2016" name="Nat. Commun.">
        <title>Thousands of microbial genomes shed light on interconnected biogeochemical processes in an aquifer system.</title>
        <authorList>
            <person name="Anantharaman K."/>
            <person name="Brown C.T."/>
            <person name="Hug L.A."/>
            <person name="Sharon I."/>
            <person name="Castelle C.J."/>
            <person name="Probst A.J."/>
            <person name="Thomas B.C."/>
            <person name="Singh A."/>
            <person name="Wilkins M.J."/>
            <person name="Karaoz U."/>
            <person name="Brodie E.L."/>
            <person name="Williams K.H."/>
            <person name="Hubbard S.S."/>
            <person name="Banfield J.F."/>
        </authorList>
    </citation>
    <scope>NUCLEOTIDE SEQUENCE [LARGE SCALE GENOMIC DNA]</scope>
</reference>
<keyword evidence="7" id="KW-0687">Ribonucleoprotein</keyword>
<feature type="binding site" evidence="6">
    <location>
        <position position="223"/>
    </location>
    <ligand>
        <name>S-adenosyl-L-methionine</name>
        <dbReference type="ChEBI" id="CHEBI:59789"/>
    </ligand>
</feature>
<feature type="binding site" evidence="6">
    <location>
        <position position="180"/>
    </location>
    <ligand>
        <name>S-adenosyl-L-methionine</name>
        <dbReference type="ChEBI" id="CHEBI:59789"/>
    </ligand>
</feature>
<proteinExistence type="inferred from homology"/>
<dbReference type="CDD" id="cd02440">
    <property type="entry name" value="AdoMet_MTases"/>
    <property type="match status" value="1"/>
</dbReference>
<accession>A0A1F2UMQ5</accession>
<gene>
    <name evidence="6" type="primary">prmA</name>
    <name evidence="7" type="ORF">A2074_02680</name>
</gene>
<comment type="caution">
    <text evidence="7">The sequence shown here is derived from an EMBL/GenBank/DDBJ whole genome shotgun (WGS) entry which is preliminary data.</text>
</comment>